<dbReference type="EMBL" id="LSRX01000203">
    <property type="protein sequence ID" value="OLQ04706.1"/>
    <property type="molecule type" value="Genomic_DNA"/>
</dbReference>
<comment type="caution">
    <text evidence="1">The sequence shown here is derived from an EMBL/GenBank/DDBJ whole genome shotgun (WGS) entry which is preliminary data.</text>
</comment>
<proteinExistence type="predicted"/>
<reference evidence="1 2" key="1">
    <citation type="submission" date="2016-02" db="EMBL/GenBank/DDBJ databases">
        <title>Genome analysis of coral dinoflagellate symbionts highlights evolutionary adaptations to a symbiotic lifestyle.</title>
        <authorList>
            <person name="Aranda M."/>
            <person name="Li Y."/>
            <person name="Liew Y.J."/>
            <person name="Baumgarten S."/>
            <person name="Simakov O."/>
            <person name="Wilson M."/>
            <person name="Piel J."/>
            <person name="Ashoor H."/>
            <person name="Bougouffa S."/>
            <person name="Bajic V.B."/>
            <person name="Ryu T."/>
            <person name="Ravasi T."/>
            <person name="Bayer T."/>
            <person name="Micklem G."/>
            <person name="Kim H."/>
            <person name="Bhak J."/>
            <person name="Lajeunesse T.C."/>
            <person name="Voolstra C.R."/>
        </authorList>
    </citation>
    <scope>NUCLEOTIDE SEQUENCE [LARGE SCALE GENOMIC DNA]</scope>
    <source>
        <strain evidence="1 2">CCMP2467</strain>
    </source>
</reference>
<sequence>MTCNERSDASADSCWSFDPSAVPLADWIMKQMEAHKEEDPREALHRLSDEVNDELGPKYASEYEEAQLAVRLVDWLVATEGCNNFKPVQAGRLLSTGLWLTLRSRLLRAWQDIWGADSVERVALAVLRRLAEPEELEVATPAECAGLQTFLALCEGEGDGSAARVRLYPEGM</sequence>
<name>A0A1Q9EBA0_SYMMI</name>
<dbReference type="AlphaFoldDB" id="A0A1Q9EBA0"/>
<evidence type="ECO:0000313" key="1">
    <source>
        <dbReference type="EMBL" id="OLQ04706.1"/>
    </source>
</evidence>
<gene>
    <name evidence="1" type="ORF">AK812_SmicGene12214</name>
</gene>
<dbReference type="OrthoDB" id="419279at2759"/>
<dbReference type="OMA" id="MTCNERS"/>
<protein>
    <submittedName>
        <fullName evidence="1">Uncharacterized protein</fullName>
    </submittedName>
</protein>
<dbReference type="Proteomes" id="UP000186817">
    <property type="component" value="Unassembled WGS sequence"/>
</dbReference>
<keyword evidence="2" id="KW-1185">Reference proteome</keyword>
<evidence type="ECO:0000313" key="2">
    <source>
        <dbReference type="Proteomes" id="UP000186817"/>
    </source>
</evidence>
<organism evidence="1 2">
    <name type="scientific">Symbiodinium microadriaticum</name>
    <name type="common">Dinoflagellate</name>
    <name type="synonym">Zooxanthella microadriatica</name>
    <dbReference type="NCBI Taxonomy" id="2951"/>
    <lineage>
        <taxon>Eukaryota</taxon>
        <taxon>Sar</taxon>
        <taxon>Alveolata</taxon>
        <taxon>Dinophyceae</taxon>
        <taxon>Suessiales</taxon>
        <taxon>Symbiodiniaceae</taxon>
        <taxon>Symbiodinium</taxon>
    </lineage>
</organism>
<accession>A0A1Q9EBA0</accession>